<protein>
    <submittedName>
        <fullName evidence="2">Uncharacterized protein</fullName>
    </submittedName>
</protein>
<keyword evidence="1" id="KW-0812">Transmembrane</keyword>
<sequence length="735" mass="83632">MLEKAPTHTGRKRRWICSKGTLVVLANTALILFILSEPSLALIRLLTRTRFYQFPNRKFFVNETDIGLVSNRSDVVQPLIGANDTFDIAVTVWQVATRHEQQEEYRRRREMARARNISEEVPDMTSAADKLRVSYDRWYNMVTALEKTIFSDIVFRGLRLSDPDTYANVSFQIPTQIFKAHPGNNNDLRASFMILPHSPGPFDHFKNYTSSIPDAVNRPRFRSLPFPQNSPTEFHRTLQAVALDSFAFTIPLIERHSVASMCPLGPYSRTSDDEEILNRHPHIITRTHLRIVRETRLFRRDLYLHRHDNMRNISCRKSMEEPPHLNFCRRLYLFNGNWETMVQLAVPDPDADGGFREESAYAPFMDVLHNAAGPKDIIPVPVVRERCATEGEHESSTENRSLSDHMNITWRVSVASVSPRNYLLGEMRLMPLQRSNYTDSEYVRAMKQDVAETFASLHGHRHRGDSHPRRRLARLMLFILSMVLLFALNCMYWVTRTSTTGISVPGTVCVAAGDLLSLAAALYNGLSQLTSREGNTLVALALQCHRLEPLFLLKAISRVRVFRTGLIPRVKWMPATHQERASARLDARTDWWWKCGILAALVLAFYTVNLENRMLVAYGAPPTIVGDIPGQYSLNISVVVEALKLTGAIMQLVLNYRGKVFAGRYKASVVVSVVSVALGHAGSASWLVGRSELMPGISYAEVLWDAVLAVNCWQAWRYSSRIPEDEHGEEESYFE</sequence>
<evidence type="ECO:0000313" key="3">
    <source>
        <dbReference type="Proteomes" id="UP001218188"/>
    </source>
</evidence>
<dbReference type="AlphaFoldDB" id="A0AAD6SIW2"/>
<evidence type="ECO:0000256" key="1">
    <source>
        <dbReference type="SAM" id="Phobius"/>
    </source>
</evidence>
<dbReference type="EMBL" id="JARJCM010000113">
    <property type="protein sequence ID" value="KAJ7028319.1"/>
    <property type="molecule type" value="Genomic_DNA"/>
</dbReference>
<gene>
    <name evidence="2" type="ORF">C8F04DRAFT_1119685</name>
</gene>
<comment type="caution">
    <text evidence="2">The sequence shown here is derived from an EMBL/GenBank/DDBJ whole genome shotgun (WGS) entry which is preliminary data.</text>
</comment>
<name>A0AAD6SIW2_9AGAR</name>
<feature type="transmembrane region" description="Helical" evidence="1">
    <location>
        <begin position="20"/>
        <end position="43"/>
    </location>
</feature>
<keyword evidence="1" id="KW-1133">Transmembrane helix</keyword>
<accession>A0AAD6SIW2</accession>
<proteinExistence type="predicted"/>
<reference evidence="2" key="1">
    <citation type="submission" date="2023-03" db="EMBL/GenBank/DDBJ databases">
        <title>Massive genome expansion in bonnet fungi (Mycena s.s.) driven by repeated elements and novel gene families across ecological guilds.</title>
        <authorList>
            <consortium name="Lawrence Berkeley National Laboratory"/>
            <person name="Harder C.B."/>
            <person name="Miyauchi S."/>
            <person name="Viragh M."/>
            <person name="Kuo A."/>
            <person name="Thoen E."/>
            <person name="Andreopoulos B."/>
            <person name="Lu D."/>
            <person name="Skrede I."/>
            <person name="Drula E."/>
            <person name="Henrissat B."/>
            <person name="Morin E."/>
            <person name="Kohler A."/>
            <person name="Barry K."/>
            <person name="LaButti K."/>
            <person name="Morin E."/>
            <person name="Salamov A."/>
            <person name="Lipzen A."/>
            <person name="Mereny Z."/>
            <person name="Hegedus B."/>
            <person name="Baldrian P."/>
            <person name="Stursova M."/>
            <person name="Weitz H."/>
            <person name="Taylor A."/>
            <person name="Grigoriev I.V."/>
            <person name="Nagy L.G."/>
            <person name="Martin F."/>
            <person name="Kauserud H."/>
        </authorList>
    </citation>
    <scope>NUCLEOTIDE SEQUENCE</scope>
    <source>
        <strain evidence="2">CBHHK200</strain>
    </source>
</reference>
<feature type="transmembrane region" description="Helical" evidence="1">
    <location>
        <begin position="472"/>
        <end position="494"/>
    </location>
</feature>
<feature type="transmembrane region" description="Helical" evidence="1">
    <location>
        <begin position="500"/>
        <end position="523"/>
    </location>
</feature>
<keyword evidence="1" id="KW-0472">Membrane</keyword>
<keyword evidence="3" id="KW-1185">Reference proteome</keyword>
<evidence type="ECO:0000313" key="2">
    <source>
        <dbReference type="EMBL" id="KAJ7028319.1"/>
    </source>
</evidence>
<feature type="transmembrane region" description="Helical" evidence="1">
    <location>
        <begin position="667"/>
        <end position="688"/>
    </location>
</feature>
<feature type="transmembrane region" description="Helical" evidence="1">
    <location>
        <begin position="591"/>
        <end position="608"/>
    </location>
</feature>
<organism evidence="2 3">
    <name type="scientific">Mycena alexandri</name>
    <dbReference type="NCBI Taxonomy" id="1745969"/>
    <lineage>
        <taxon>Eukaryota</taxon>
        <taxon>Fungi</taxon>
        <taxon>Dikarya</taxon>
        <taxon>Basidiomycota</taxon>
        <taxon>Agaricomycotina</taxon>
        <taxon>Agaricomycetes</taxon>
        <taxon>Agaricomycetidae</taxon>
        <taxon>Agaricales</taxon>
        <taxon>Marasmiineae</taxon>
        <taxon>Mycenaceae</taxon>
        <taxon>Mycena</taxon>
    </lineage>
</organism>
<dbReference type="Proteomes" id="UP001218188">
    <property type="component" value="Unassembled WGS sequence"/>
</dbReference>